<protein>
    <recommendedName>
        <fullName evidence="2">Glutamine synthetase</fullName>
    </recommendedName>
</protein>
<dbReference type="PANTHER" id="PTHR42974">
    <property type="entry name" value="GLUTAMINE SYNTHETASE"/>
    <property type="match status" value="1"/>
</dbReference>
<evidence type="ECO:0008006" key="2">
    <source>
        <dbReference type="Google" id="ProtNLM"/>
    </source>
</evidence>
<gene>
    <name evidence="1" type="ORF">SDC9_135304</name>
</gene>
<dbReference type="EMBL" id="VSSQ01035868">
    <property type="protein sequence ID" value="MPM88203.1"/>
    <property type="molecule type" value="Genomic_DNA"/>
</dbReference>
<name>A0A645DHA3_9ZZZZ</name>
<dbReference type="InterPro" id="IPR052725">
    <property type="entry name" value="GS_Type-3"/>
</dbReference>
<dbReference type="PANTHER" id="PTHR42974:SF1">
    <property type="entry name" value="TYPE-3 GLUTAMINE SYNTHETASE"/>
    <property type="match status" value="1"/>
</dbReference>
<reference evidence="1" key="1">
    <citation type="submission" date="2019-08" db="EMBL/GenBank/DDBJ databases">
        <authorList>
            <person name="Kucharzyk K."/>
            <person name="Murdoch R.W."/>
            <person name="Higgins S."/>
            <person name="Loffler F."/>
        </authorList>
    </citation>
    <scope>NUCLEOTIDE SEQUENCE</scope>
</reference>
<dbReference type="Gene3D" id="1.20.120.1560">
    <property type="match status" value="1"/>
</dbReference>
<accession>A0A645DHA3</accession>
<sequence>MLDMAMRQIVPSMTEYAGALAKDVTLLQQAGVEAPQAALLTAVSEKIAAVMKAADALSAALKGAHGHASKEEDATYLRDAALPLMYELGYACDALEVLAPRGVWPMPTYDDLLFYN</sequence>
<evidence type="ECO:0000313" key="1">
    <source>
        <dbReference type="EMBL" id="MPM88203.1"/>
    </source>
</evidence>
<organism evidence="1">
    <name type="scientific">bioreactor metagenome</name>
    <dbReference type="NCBI Taxonomy" id="1076179"/>
    <lineage>
        <taxon>unclassified sequences</taxon>
        <taxon>metagenomes</taxon>
        <taxon>ecological metagenomes</taxon>
    </lineage>
</organism>
<dbReference type="AlphaFoldDB" id="A0A645DHA3"/>
<proteinExistence type="predicted"/>
<comment type="caution">
    <text evidence="1">The sequence shown here is derived from an EMBL/GenBank/DDBJ whole genome shotgun (WGS) entry which is preliminary data.</text>
</comment>